<dbReference type="RefSeq" id="WP_215885164.1">
    <property type="nucleotide sequence ID" value="NZ_JAAOMP010000171.1"/>
</dbReference>
<gene>
    <name evidence="2" type="ORF">HAP95_16250</name>
</gene>
<feature type="domain" description="DUF4942" evidence="1">
    <location>
        <begin position="271"/>
        <end position="469"/>
    </location>
</feature>
<dbReference type="InterPro" id="IPR029063">
    <property type="entry name" value="SAM-dependent_MTases_sf"/>
</dbReference>
<dbReference type="Pfam" id="PF13708">
    <property type="entry name" value="DUF4942"/>
    <property type="match status" value="1"/>
</dbReference>
<name>A0ABS6A2U8_9PROT</name>
<sequence>MSDFYQFYPTPLSLASRLVSLFKHPYIKLLEPHAGNGDLLRPLPHGMKQNVIDLIELDISRHDVLRQKGTIVGTDFMDTKDLSMYSHILMNPPFRVGVKHVLHAWNGIFVGEIAAIINATGLRNPTTADEQRLADLVKLHGSVEFVEAAFTSPDTQRKTEVEIAMVYLEKKRDGRFWDADILTGLEADKTEFAEVEKGTGLAISNGQVVELVRAFNATWEARKRKIIAEERSYIYDTFFRAEVRKIVVEDGMPFEERLDPLHKRLSASYSELKRAAWISVLNTSDFRKYLTSKVIKQILSDFEPVCSLSFTEANIYGFMQGFAMNQGDFQQQVILNFFDQVVHRYSDNCVLYKSWKSNEKHQIGMALQRRRFILGGFSLDGWRSTLDYFQKLRLQEIDRVMAILDGKNTPQVGLSDLFEHQMDALRNGQRLSGTYFEVRFYPGIGTIHFFPKDQKMIDRINIIVGKARQWIPENYGDEVDQAAYKSAEKVNAKVMKKIGWQVLHDPEKYEEEVIELMEQAELEIGQSAEMFPLIGLKKAS</sequence>
<organism evidence="2 3">
    <name type="scientific">Acidithiobacillus sulfurivorans</name>
    <dbReference type="NCBI Taxonomy" id="1958756"/>
    <lineage>
        <taxon>Bacteria</taxon>
        <taxon>Pseudomonadati</taxon>
        <taxon>Pseudomonadota</taxon>
        <taxon>Acidithiobacillia</taxon>
        <taxon>Acidithiobacillales</taxon>
        <taxon>Acidithiobacillaceae</taxon>
        <taxon>Acidithiobacillus</taxon>
    </lineage>
</organism>
<dbReference type="InterPro" id="IPR031339">
    <property type="entry name" value="DUF4942"/>
</dbReference>
<dbReference type="SUPFAM" id="SSF53335">
    <property type="entry name" value="S-adenosyl-L-methionine-dependent methyltransferases"/>
    <property type="match status" value="1"/>
</dbReference>
<dbReference type="Proteomes" id="UP000755654">
    <property type="component" value="Unassembled WGS sequence"/>
</dbReference>
<proteinExistence type="predicted"/>
<dbReference type="EMBL" id="JAAOMP010000171">
    <property type="protein sequence ID" value="MBU2761683.1"/>
    <property type="molecule type" value="Genomic_DNA"/>
</dbReference>
<protein>
    <submittedName>
        <fullName evidence="2">DUF4942 domain-containing protein</fullName>
    </submittedName>
</protein>
<keyword evidence="3" id="KW-1185">Reference proteome</keyword>
<evidence type="ECO:0000259" key="1">
    <source>
        <dbReference type="Pfam" id="PF13708"/>
    </source>
</evidence>
<dbReference type="Gene3D" id="3.40.50.150">
    <property type="entry name" value="Vaccinia Virus protein VP39"/>
    <property type="match status" value="1"/>
</dbReference>
<evidence type="ECO:0000313" key="3">
    <source>
        <dbReference type="Proteomes" id="UP000755654"/>
    </source>
</evidence>
<comment type="caution">
    <text evidence="2">The sequence shown here is derived from an EMBL/GenBank/DDBJ whole genome shotgun (WGS) entry which is preliminary data.</text>
</comment>
<reference evidence="2 3" key="1">
    <citation type="journal article" date="2021" name="ISME J.">
        <title>Genomic evolution of the class Acidithiobacillia: deep-branching Proteobacteria living in extreme acidic conditions.</title>
        <authorList>
            <person name="Moya-Beltran A."/>
            <person name="Beard S."/>
            <person name="Rojas-Villalobos C."/>
            <person name="Issotta F."/>
            <person name="Gallardo Y."/>
            <person name="Ulloa R."/>
            <person name="Giaveno A."/>
            <person name="Degli Esposti M."/>
            <person name="Johnson D.B."/>
            <person name="Quatrini R."/>
        </authorList>
    </citation>
    <scope>NUCLEOTIDE SEQUENCE [LARGE SCALE GENOMIC DNA]</scope>
    <source>
        <strain evidence="2 3">RW2</strain>
    </source>
</reference>
<accession>A0ABS6A2U8</accession>
<evidence type="ECO:0000313" key="2">
    <source>
        <dbReference type="EMBL" id="MBU2761683.1"/>
    </source>
</evidence>